<dbReference type="Proteomes" id="UP000091857">
    <property type="component" value="Chromosome 2"/>
</dbReference>
<name>A0ACB7IB50_MANES</name>
<reference evidence="2" key="1">
    <citation type="journal article" date="2016" name="Nat. Biotechnol.">
        <title>Sequencing wild and cultivated cassava and related species reveals extensive interspecific hybridization and genetic diversity.</title>
        <authorList>
            <person name="Bredeson J.V."/>
            <person name="Lyons J.B."/>
            <person name="Prochnik S.E."/>
            <person name="Wu G.A."/>
            <person name="Ha C.M."/>
            <person name="Edsinger-Gonzales E."/>
            <person name="Grimwood J."/>
            <person name="Schmutz J."/>
            <person name="Rabbi I.Y."/>
            <person name="Egesi C."/>
            <person name="Nauluvula P."/>
            <person name="Lebot V."/>
            <person name="Ndunguru J."/>
            <person name="Mkamilo G."/>
            <person name="Bart R.S."/>
            <person name="Setter T.L."/>
            <person name="Gleadow R.M."/>
            <person name="Kulakow P."/>
            <person name="Ferguson M.E."/>
            <person name="Rounsley S."/>
            <person name="Rokhsar D.S."/>
        </authorList>
    </citation>
    <scope>NUCLEOTIDE SEQUENCE [LARGE SCALE GENOMIC DNA]</scope>
    <source>
        <strain evidence="2">cv. AM560-2</strain>
    </source>
</reference>
<organism evidence="1 2">
    <name type="scientific">Manihot esculenta</name>
    <name type="common">Cassava</name>
    <name type="synonym">Jatropha manihot</name>
    <dbReference type="NCBI Taxonomy" id="3983"/>
    <lineage>
        <taxon>Eukaryota</taxon>
        <taxon>Viridiplantae</taxon>
        <taxon>Streptophyta</taxon>
        <taxon>Embryophyta</taxon>
        <taxon>Tracheophyta</taxon>
        <taxon>Spermatophyta</taxon>
        <taxon>Magnoliopsida</taxon>
        <taxon>eudicotyledons</taxon>
        <taxon>Gunneridae</taxon>
        <taxon>Pentapetalae</taxon>
        <taxon>rosids</taxon>
        <taxon>fabids</taxon>
        <taxon>Malpighiales</taxon>
        <taxon>Euphorbiaceae</taxon>
        <taxon>Crotonoideae</taxon>
        <taxon>Manihoteae</taxon>
        <taxon>Manihot</taxon>
    </lineage>
</organism>
<gene>
    <name evidence="1" type="ORF">MANES_02G144450v8</name>
</gene>
<comment type="caution">
    <text evidence="1">The sequence shown here is derived from an EMBL/GenBank/DDBJ whole genome shotgun (WGS) entry which is preliminary data.</text>
</comment>
<keyword evidence="2" id="KW-1185">Reference proteome</keyword>
<proteinExistence type="predicted"/>
<accession>A0ACB7IB50</accession>
<evidence type="ECO:0000313" key="1">
    <source>
        <dbReference type="EMBL" id="KAG8660311.1"/>
    </source>
</evidence>
<protein>
    <submittedName>
        <fullName evidence="1">Uncharacterized protein</fullName>
    </submittedName>
</protein>
<evidence type="ECO:0000313" key="2">
    <source>
        <dbReference type="Proteomes" id="UP000091857"/>
    </source>
</evidence>
<dbReference type="EMBL" id="CM004388">
    <property type="protein sequence ID" value="KAG8660311.1"/>
    <property type="molecule type" value="Genomic_DNA"/>
</dbReference>
<sequence>MSIVEESSRTKIEAKTEDREYSIDDPLFLHSSDHPGLVLVSSPLTGDNYLSWSRSMLIALRAKDKLGFIDGKCRVDSAVASWILNAISKQIVEAFIYTKYYGESNRPLLFQIKRDICSLTQDNLAANVYFIRLKKMWDELTCLRSFPSCTCGACACGAAKAVAAVENEDRLIQFFMGLNENYEHVKSQILIMDPLPSVNKRSLQNVTVESSEQTNAMLARTQGYRKDNTLMGGFKNTPNRREYGKRDDRLCTYCNIYPYWYKDLKKKGKQPVNAATHVSDTPLVDVGQNGHGDWNNKVDISALAEEIMKFIKGKNVMDEQISTNIADFAGEMSQSSHINMYYKNYGYWIVDTGATNHMCSDLQLFDKTNLLLPPKVVHLPDGSL</sequence>